<name>A0A5B7G2P0_PORTR</name>
<dbReference type="AlphaFoldDB" id="A0A5B7G2P0"/>
<accession>A0A5B7G2P0</accession>
<feature type="compositionally biased region" description="Polar residues" evidence="1">
    <location>
        <begin position="1"/>
        <end position="12"/>
    </location>
</feature>
<evidence type="ECO:0000313" key="2">
    <source>
        <dbReference type="EMBL" id="MPC51819.1"/>
    </source>
</evidence>
<organism evidence="2 3">
    <name type="scientific">Portunus trituberculatus</name>
    <name type="common">Swimming crab</name>
    <name type="synonym">Neptunus trituberculatus</name>
    <dbReference type="NCBI Taxonomy" id="210409"/>
    <lineage>
        <taxon>Eukaryota</taxon>
        <taxon>Metazoa</taxon>
        <taxon>Ecdysozoa</taxon>
        <taxon>Arthropoda</taxon>
        <taxon>Crustacea</taxon>
        <taxon>Multicrustacea</taxon>
        <taxon>Malacostraca</taxon>
        <taxon>Eumalacostraca</taxon>
        <taxon>Eucarida</taxon>
        <taxon>Decapoda</taxon>
        <taxon>Pleocyemata</taxon>
        <taxon>Brachyura</taxon>
        <taxon>Eubrachyura</taxon>
        <taxon>Portunoidea</taxon>
        <taxon>Portunidae</taxon>
        <taxon>Portuninae</taxon>
        <taxon>Portunus</taxon>
    </lineage>
</organism>
<feature type="region of interest" description="Disordered" evidence="1">
    <location>
        <begin position="1"/>
        <end position="71"/>
    </location>
</feature>
<protein>
    <submittedName>
        <fullName evidence="2">Uncharacterized protein</fullName>
    </submittedName>
</protein>
<proteinExistence type="predicted"/>
<comment type="caution">
    <text evidence="2">The sequence shown here is derived from an EMBL/GenBank/DDBJ whole genome shotgun (WGS) entry which is preliminary data.</text>
</comment>
<dbReference type="EMBL" id="VSRR010010436">
    <property type="protein sequence ID" value="MPC51819.1"/>
    <property type="molecule type" value="Genomic_DNA"/>
</dbReference>
<evidence type="ECO:0000256" key="1">
    <source>
        <dbReference type="SAM" id="MobiDB-lite"/>
    </source>
</evidence>
<gene>
    <name evidence="2" type="ORF">E2C01_045673</name>
</gene>
<feature type="compositionally biased region" description="Polar residues" evidence="1">
    <location>
        <begin position="47"/>
        <end position="64"/>
    </location>
</feature>
<sequence length="102" mass="10801">MKSACVTTTTETIKGDRPPPACRPSSAFEAAGAEDKSITRPALHAASLTQNQPTDTHTNFSSILPSRAASPSCVGSFNIRNGEAKINVQRHLTAEYNSSTIL</sequence>
<keyword evidence="3" id="KW-1185">Reference proteome</keyword>
<evidence type="ECO:0000313" key="3">
    <source>
        <dbReference type="Proteomes" id="UP000324222"/>
    </source>
</evidence>
<reference evidence="2 3" key="1">
    <citation type="submission" date="2019-05" db="EMBL/GenBank/DDBJ databases">
        <title>Another draft genome of Portunus trituberculatus and its Hox gene families provides insights of decapod evolution.</title>
        <authorList>
            <person name="Jeong J.-H."/>
            <person name="Song I."/>
            <person name="Kim S."/>
            <person name="Choi T."/>
            <person name="Kim D."/>
            <person name="Ryu S."/>
            <person name="Kim W."/>
        </authorList>
    </citation>
    <scope>NUCLEOTIDE SEQUENCE [LARGE SCALE GENOMIC DNA]</scope>
    <source>
        <tissue evidence="2">Muscle</tissue>
    </source>
</reference>
<dbReference type="Proteomes" id="UP000324222">
    <property type="component" value="Unassembled WGS sequence"/>
</dbReference>